<dbReference type="Proteomes" id="UP000244722">
    <property type="component" value="Unassembled WGS sequence"/>
</dbReference>
<protein>
    <recommendedName>
        <fullName evidence="3">Pentatricopeptide repeat domain-containing protein</fullName>
    </recommendedName>
</protein>
<dbReference type="OrthoDB" id="5366531at2759"/>
<evidence type="ECO:0008006" key="3">
    <source>
        <dbReference type="Google" id="ProtNLM"/>
    </source>
</evidence>
<accession>A0A2T7A8Q8</accession>
<dbReference type="EMBL" id="NESQ01000004">
    <property type="protein sequence ID" value="PUU84103.1"/>
    <property type="molecule type" value="Genomic_DNA"/>
</dbReference>
<evidence type="ECO:0000313" key="2">
    <source>
        <dbReference type="Proteomes" id="UP000244722"/>
    </source>
</evidence>
<name>A0A2T7A8Q8_TUBBO</name>
<organism evidence="1 2">
    <name type="scientific">Tuber borchii</name>
    <name type="common">White truffle</name>
    <dbReference type="NCBI Taxonomy" id="42251"/>
    <lineage>
        <taxon>Eukaryota</taxon>
        <taxon>Fungi</taxon>
        <taxon>Dikarya</taxon>
        <taxon>Ascomycota</taxon>
        <taxon>Pezizomycotina</taxon>
        <taxon>Pezizomycetes</taxon>
        <taxon>Pezizales</taxon>
        <taxon>Tuberaceae</taxon>
        <taxon>Tuber</taxon>
    </lineage>
</organism>
<evidence type="ECO:0000313" key="1">
    <source>
        <dbReference type="EMBL" id="PUU84103.1"/>
    </source>
</evidence>
<keyword evidence="2" id="KW-1185">Reference proteome</keyword>
<proteinExistence type="predicted"/>
<gene>
    <name evidence="1" type="ORF">B9Z19DRAFT_1098333</name>
</gene>
<comment type="caution">
    <text evidence="1">The sequence shown here is derived from an EMBL/GenBank/DDBJ whole genome shotgun (WGS) entry which is preliminary data.</text>
</comment>
<reference evidence="1 2" key="1">
    <citation type="submission" date="2017-04" db="EMBL/GenBank/DDBJ databases">
        <title>Draft genome sequence of Tuber borchii Vittad., a whitish edible truffle.</title>
        <authorList>
            <consortium name="DOE Joint Genome Institute"/>
            <person name="Murat C."/>
            <person name="Kuo A."/>
            <person name="Barry K.W."/>
            <person name="Clum A."/>
            <person name="Dockter R.B."/>
            <person name="Fauchery L."/>
            <person name="Iotti M."/>
            <person name="Kohler A."/>
            <person name="Labutti K."/>
            <person name="Lindquist E.A."/>
            <person name="Lipzen A."/>
            <person name="Ohm R.A."/>
            <person name="Wang M."/>
            <person name="Grigoriev I.V."/>
            <person name="Zambonelli A."/>
            <person name="Martin F.M."/>
        </authorList>
    </citation>
    <scope>NUCLEOTIDE SEQUENCE [LARGE SCALE GENOMIC DNA]</scope>
    <source>
        <strain evidence="1 2">Tbo3840</strain>
    </source>
</reference>
<dbReference type="AlphaFoldDB" id="A0A2T7A8Q8"/>
<dbReference type="STRING" id="42251.A0A2T7A8Q8"/>
<sequence length="791" mass="89980">MRNAILRLLPISRPQVSFSSLMTYTCTQCHRFRTSSSLSTPLRETAIPRELQALIHERTSTFDLLKEQADVADVSSLGTKLVDEPRLRGNFHLWWNLLGFKRRVYSDSGVKDVWKGLRIRSIDLPVRGSHATLIWQIFLKTGFQDEDFLEEVWEYIKDLDSRNWRWAGVYQLIVGHFLVIDASKARIWHKRLYPRHAPPFWPAFMRGALKQGVEAHIVLREIHAVIERPAGLYGSIIPFLCSMGLFTEAMKWHRHCISFDDLPGNTATADKLIEWTAKYGSLQEMSMLMLSFIQMGVRVKESSLIALIISRPKKLEALGFILAQANRVDRSVMGDRFWAVVLRQVQLGTSVIFRCMQAFGGGLNVGRRTVEALKKRMDYSREKALSLLAEFGMRVQGVEVVSNAEPSELVGRLVQQIGARGLAGMEELEFLLKESLDTRNWEMFDQALSLPSPGGPTAKVYDLVFQSQLRRGTLGDAINLLDHMRKSSISISSTSLRLLVKAILPPRKRAKNPNTMPGFTNDNLIDLIGILTSLLRSGLTNLEPALWRERRLSDLETLALGLVEWYHPARSEITRHRFSILKYDLPEALTSHPDLQSTPGIPPLNPLSPLRLLFPPQFIHAIIQWGFLTFRPYSQDLHKSIPPPPPPEFAPCVATFTWGIALARELKVLGVHIDTRSVLRAVRTRFAVLYNAPEANGRPVVLSGRRINHMAVALNHLSLAEMVDIIEKAWGSGLWRRVGWERGREGRGEWERNMKKEVLGTGIPRRVVWRLRRGARVRQRRRIMGAFLGRG</sequence>